<name>A0A1V5M9A7_UNCT6</name>
<sequence length="291" mass="31794">MLVYGIPEFRLPKDIVAAEIEYLKGLGVHFATDVLIGRALTIQDLFHDGFQAIFLGTGAGLPVFMHIPGENLPGVYSANEFLTRVNLMKAYRFPEFDTPIKKGRRVAVIGGGNVAMDAARTALRLGAEKVFLIYRRSEPEMPARREEVIRAREEGIEFLLLAAPVRYWPDQNGFVHEAECIRMELGEPDASGRRRPVPMEGSNFRIQVDEVIVAVGTTPNPIIARTTPGLKTQRRGEIEADESGRTSLPGVFAGGDAVTGAATVITAMGAGRQAARAIDEYLRGRTAESKS</sequence>
<dbReference type="PANTHER" id="PTHR42783">
    <property type="entry name" value="GLUTAMATE SYNTHASE [NADPH] SMALL CHAIN"/>
    <property type="match status" value="1"/>
</dbReference>
<accession>A0A1V5M9A7</accession>
<evidence type="ECO:0000256" key="1">
    <source>
        <dbReference type="SAM" id="MobiDB-lite"/>
    </source>
</evidence>
<feature type="compositionally biased region" description="Basic and acidic residues" evidence="1">
    <location>
        <begin position="234"/>
        <end position="244"/>
    </location>
</feature>
<dbReference type="PRINTS" id="PR00411">
    <property type="entry name" value="PNDRDTASEI"/>
</dbReference>
<evidence type="ECO:0000313" key="3">
    <source>
        <dbReference type="EMBL" id="OPZ89799.1"/>
    </source>
</evidence>
<dbReference type="SUPFAM" id="SSF51971">
    <property type="entry name" value="Nucleotide-binding domain"/>
    <property type="match status" value="1"/>
</dbReference>
<comment type="caution">
    <text evidence="3">The sequence shown here is derived from an EMBL/GenBank/DDBJ whole genome shotgun (WGS) entry which is preliminary data.</text>
</comment>
<organism evidence="3">
    <name type="scientific">candidate division TA06 bacterium ADurb.Bin417</name>
    <dbReference type="NCBI Taxonomy" id="1852828"/>
    <lineage>
        <taxon>Bacteria</taxon>
        <taxon>Bacteria division TA06</taxon>
    </lineage>
</organism>
<dbReference type="InterPro" id="IPR023753">
    <property type="entry name" value="FAD/NAD-binding_dom"/>
</dbReference>
<feature type="domain" description="FAD/NAD(P)-binding" evidence="2">
    <location>
        <begin position="31"/>
        <end position="271"/>
    </location>
</feature>
<dbReference type="Pfam" id="PF07992">
    <property type="entry name" value="Pyr_redox_2"/>
    <property type="match status" value="1"/>
</dbReference>
<dbReference type="GO" id="GO:0004355">
    <property type="term" value="F:glutamate synthase (NADPH) activity"/>
    <property type="evidence" value="ECO:0007669"/>
    <property type="project" value="UniProtKB-EC"/>
</dbReference>
<dbReference type="Proteomes" id="UP000485484">
    <property type="component" value="Unassembled WGS sequence"/>
</dbReference>
<dbReference type="AlphaFoldDB" id="A0A1V5M9A7"/>
<proteinExistence type="predicted"/>
<keyword evidence="3" id="KW-0560">Oxidoreductase</keyword>
<evidence type="ECO:0000259" key="2">
    <source>
        <dbReference type="Pfam" id="PF07992"/>
    </source>
</evidence>
<dbReference type="PRINTS" id="PR00368">
    <property type="entry name" value="FADPNR"/>
</dbReference>
<reference evidence="3" key="1">
    <citation type="submission" date="2017-02" db="EMBL/GenBank/DDBJ databases">
        <title>Delving into the versatile metabolic prowess of the omnipresent phylum Bacteroidetes.</title>
        <authorList>
            <person name="Nobu M.K."/>
            <person name="Mei R."/>
            <person name="Narihiro T."/>
            <person name="Kuroda K."/>
            <person name="Liu W.-T."/>
        </authorList>
    </citation>
    <scope>NUCLEOTIDE SEQUENCE</scope>
    <source>
        <strain evidence="3">ADurb.Bin417</strain>
    </source>
</reference>
<dbReference type="Gene3D" id="3.50.50.60">
    <property type="entry name" value="FAD/NAD(P)-binding domain"/>
    <property type="match status" value="2"/>
</dbReference>
<dbReference type="EC" id="1.4.1.13" evidence="3"/>
<dbReference type="InterPro" id="IPR036188">
    <property type="entry name" value="FAD/NAD-bd_sf"/>
</dbReference>
<dbReference type="PANTHER" id="PTHR42783:SF3">
    <property type="entry name" value="GLUTAMATE SYNTHASE [NADPH] SMALL CHAIN-RELATED"/>
    <property type="match status" value="1"/>
</dbReference>
<dbReference type="EMBL" id="MWAK01000326">
    <property type="protein sequence ID" value="OPZ89799.1"/>
    <property type="molecule type" value="Genomic_DNA"/>
</dbReference>
<protein>
    <submittedName>
        <fullName evidence="3">Glutamate synthase (NADPH) small chain</fullName>
        <ecNumber evidence="3">1.4.1.13</ecNumber>
    </submittedName>
</protein>
<feature type="region of interest" description="Disordered" evidence="1">
    <location>
        <begin position="224"/>
        <end position="251"/>
    </location>
</feature>
<gene>
    <name evidence="3" type="primary">gltD</name>
    <name evidence="3" type="ORF">BWY73_01439</name>
</gene>